<dbReference type="GO" id="GO:0006212">
    <property type="term" value="P:uracil catabolic process"/>
    <property type="evidence" value="ECO:0007669"/>
    <property type="project" value="TreeGrafter"/>
</dbReference>
<evidence type="ECO:0000256" key="8">
    <source>
        <dbReference type="ARBA" id="ARBA00022723"/>
    </source>
</evidence>
<dbReference type="GO" id="GO:0006210">
    <property type="term" value="P:thymine catabolic process"/>
    <property type="evidence" value="ECO:0007669"/>
    <property type="project" value="TreeGrafter"/>
</dbReference>
<dbReference type="PROSITE" id="PS51379">
    <property type="entry name" value="4FE4S_FER_2"/>
    <property type="match status" value="2"/>
</dbReference>
<dbReference type="SUPFAM" id="SSF51395">
    <property type="entry name" value="FMN-linked oxidoreductases"/>
    <property type="match status" value="1"/>
</dbReference>
<dbReference type="GO" id="GO:0051539">
    <property type="term" value="F:4 iron, 4 sulfur cluster binding"/>
    <property type="evidence" value="ECO:0007669"/>
    <property type="project" value="UniProtKB-KW"/>
</dbReference>
<evidence type="ECO:0000256" key="4">
    <source>
        <dbReference type="ARBA" id="ARBA00010804"/>
    </source>
</evidence>
<dbReference type="GO" id="GO:0017113">
    <property type="term" value="F:dihydropyrimidine dehydrogenase (NADP+) activity"/>
    <property type="evidence" value="ECO:0007669"/>
    <property type="project" value="UniProtKB-EC"/>
</dbReference>
<sequence length="1050" mass="114179">MGNGIALLTLNPRVDKNAHAVPSAITKEEKLKWKRNANRLCKTCENNYTNDFRDVKHTTLSERGALREAMRCLKCADAPCQKSCPTQLDVKAFITSIANKNYYGAARQIFSDNPLGLTCGMVCPTSDLCVGSCNLYATEEGPINIGGLQQFATDVFKKMNIRQIVSKAVTEARTEAHRHPIALLGCGPASISCASFLCRLGYTDVTIYEKNNFIGGLSSSEIPQFRLPYDIVDFEIQLAKDIGVKIVTGRALHRDDLTLKKLRDEMGVKAVFIGIGLPEPKQNSVFSQLEQSHGYYTSKHFLPMVAASSKPGMCGGCKSKKLPSLKGRVIVVGAGDTAMDCATSALRCGARRVTIVFRKSLNTMRAVDEEVVTAREEGCEFIPYMEPKKVNVKDGRIVSVVFKKTEQDLDGKWHDDDDQTLTLKADYVISAFGSTLADPQVIEAMSPIKLNRWGHPDIHATTGATSEPWVFCGGDIAGVAETTVESVNDGKIAAWGIHKYLQRMHGKEVGEEPQLPMFCTPIDEVDISVSMCGLKFENPFGLASAPPTTSGAMCRRAFEQGWAFVLTKTFGLDKDLITNVSPRIVRGTTSGHLYGPQQGSFLNIELISEKTASYWQACISELKRDFPSKIVIASIMASFNQADWIELASRAEAAGADALELNLSCPHGMGEKGMGLACGQDANMVRSICQWVRSAVKIPFFAKMTPNITDIRMIAKAAKDGGADGVTATNTVSGLMSLKGDGSAWPSVGVEKRTTYGGVSGSAIRPIALRAVSAIANALPGFPILATGGIESAETGMQFLHAGANVLQVIEEENANIENNIKKEGMKQAVVVCSAVQNQDYTVIDDYCTGLKALLYLSGMSSLKAWDGQSPPVQKHQLGKSILIQDLHLPNFGKFREKRAQQERELLFKKDLLNDANAEFATRPDDCPSHVPTVNEVIGRSLAQIGSYGELDNKQQKVALIDDDLCINCGKCYMACNDSGYQAITFDKVTHRAFVTDDCTGCTLCYSVCPIPECIKMVERKTPHEPNRGIPPCSEPTTTVTDGKVTVHTN</sequence>
<comment type="cofactor">
    <cofactor evidence="1 17">
        <name>FMN</name>
        <dbReference type="ChEBI" id="CHEBI:58210"/>
    </cofactor>
</comment>
<comment type="pathway">
    <text evidence="3 17">Amino-acid biosynthesis; beta-alanine biosynthesis.</text>
</comment>
<keyword evidence="13 17" id="KW-0560">Oxidoreductase</keyword>
<dbReference type="Pfam" id="PF07992">
    <property type="entry name" value="Pyr_redox_2"/>
    <property type="match status" value="1"/>
</dbReference>
<evidence type="ECO:0000256" key="5">
    <source>
        <dbReference type="ARBA" id="ARBA00022485"/>
    </source>
</evidence>
<evidence type="ECO:0000313" key="19">
    <source>
        <dbReference type="EMBL" id="VDM44243.1"/>
    </source>
</evidence>
<dbReference type="Pfam" id="PF01180">
    <property type="entry name" value="DHO_dh"/>
    <property type="match status" value="1"/>
</dbReference>
<dbReference type="UniPathway" id="UPA00131"/>
<feature type="domain" description="4Fe-4S ferredoxin-type" evidence="18">
    <location>
        <begin position="990"/>
        <end position="1020"/>
    </location>
</feature>
<dbReference type="FunFam" id="1.10.1060.10:FF:000007">
    <property type="entry name" value="Dihydropyrimidine dehydrogenase [NADP(+)]"/>
    <property type="match status" value="1"/>
</dbReference>
<evidence type="ECO:0000256" key="17">
    <source>
        <dbReference type="RuleBase" id="RU364041"/>
    </source>
</evidence>
<evidence type="ECO:0000313" key="20">
    <source>
        <dbReference type="Proteomes" id="UP000050794"/>
    </source>
</evidence>
<dbReference type="CDD" id="cd02940">
    <property type="entry name" value="DHPD_FMN"/>
    <property type="match status" value="1"/>
</dbReference>
<dbReference type="FunFam" id="3.50.50.60:FF:000061">
    <property type="entry name" value="Dihydropyrimidine dehydrogenase [NADP(+)]"/>
    <property type="match status" value="1"/>
</dbReference>
<dbReference type="SUPFAM" id="SSF51971">
    <property type="entry name" value="Nucleotide-binding domain"/>
    <property type="match status" value="2"/>
</dbReference>
<keyword evidence="6 17" id="KW-0285">Flavoprotein</keyword>
<evidence type="ECO:0000313" key="21">
    <source>
        <dbReference type="WBParaSite" id="TCNE_0001292201-mRNA-1"/>
    </source>
</evidence>
<dbReference type="PROSITE" id="PS00198">
    <property type="entry name" value="4FE4S_FER_1"/>
    <property type="match status" value="1"/>
</dbReference>
<dbReference type="SUPFAM" id="SSF54862">
    <property type="entry name" value="4Fe-4S ferredoxins"/>
    <property type="match status" value="1"/>
</dbReference>
<dbReference type="FunFam" id="3.30.70.20:FF:000023">
    <property type="entry name" value="Dihydropyrimidine dehydrogenase [NADP(+)]"/>
    <property type="match status" value="1"/>
</dbReference>
<evidence type="ECO:0000256" key="2">
    <source>
        <dbReference type="ARBA" id="ARBA00001974"/>
    </source>
</evidence>
<dbReference type="GO" id="GO:0046872">
    <property type="term" value="F:metal ion binding"/>
    <property type="evidence" value="ECO:0007669"/>
    <property type="project" value="UniProtKB-KW"/>
</dbReference>
<dbReference type="Gene3D" id="1.10.1060.10">
    <property type="entry name" value="Alpha-helical ferredoxin"/>
    <property type="match status" value="1"/>
</dbReference>
<dbReference type="InterPro" id="IPR013785">
    <property type="entry name" value="Aldolase_TIM"/>
</dbReference>
<keyword evidence="12 17" id="KW-0521">NADP</keyword>
<dbReference type="AlphaFoldDB" id="A0A183UWQ2"/>
<evidence type="ECO:0000256" key="13">
    <source>
        <dbReference type="ARBA" id="ARBA00023002"/>
    </source>
</evidence>
<dbReference type="GO" id="GO:0002058">
    <property type="term" value="F:uracil binding"/>
    <property type="evidence" value="ECO:0007669"/>
    <property type="project" value="TreeGrafter"/>
</dbReference>
<dbReference type="PRINTS" id="PR00419">
    <property type="entry name" value="ADXRDTASE"/>
</dbReference>
<dbReference type="GO" id="GO:0050661">
    <property type="term" value="F:NADP binding"/>
    <property type="evidence" value="ECO:0007669"/>
    <property type="project" value="TreeGrafter"/>
</dbReference>
<feature type="domain" description="4Fe-4S ferredoxin-type" evidence="18">
    <location>
        <begin position="957"/>
        <end position="989"/>
    </location>
</feature>
<evidence type="ECO:0000256" key="10">
    <source>
        <dbReference type="ARBA" id="ARBA00022741"/>
    </source>
</evidence>
<name>A0A183UWQ2_TOXCA</name>
<comment type="function">
    <text evidence="17">Involved in pyrimidine base degradation. Catalyzes the reduction of uracil and thymine.</text>
</comment>
<comment type="similarity">
    <text evidence="4 17">Belongs to the dihydropyrimidine dehydrogenase family.</text>
</comment>
<keyword evidence="5 17" id="KW-0004">4Fe-4S</keyword>
<gene>
    <name evidence="19" type="ORF">TCNE_LOCUS12922</name>
</gene>
<evidence type="ECO:0000256" key="7">
    <source>
        <dbReference type="ARBA" id="ARBA00022643"/>
    </source>
</evidence>
<evidence type="ECO:0000256" key="16">
    <source>
        <dbReference type="ARBA" id="ARBA00052371"/>
    </source>
</evidence>
<evidence type="ECO:0000256" key="15">
    <source>
        <dbReference type="ARBA" id="ARBA00023014"/>
    </source>
</evidence>
<dbReference type="Pfam" id="PF14697">
    <property type="entry name" value="Fer4_21"/>
    <property type="match status" value="1"/>
</dbReference>
<evidence type="ECO:0000256" key="11">
    <source>
        <dbReference type="ARBA" id="ARBA00022827"/>
    </source>
</evidence>
<dbReference type="Gene3D" id="3.50.50.60">
    <property type="entry name" value="FAD/NAD(P)-binding domain"/>
    <property type="match status" value="2"/>
</dbReference>
<dbReference type="InterPro" id="IPR017896">
    <property type="entry name" value="4Fe4S_Fe-S-bd"/>
</dbReference>
<dbReference type="PANTHER" id="PTHR43073:SF2">
    <property type="entry name" value="DIHYDROPYRIMIDINE DEHYDROGENASE [NADP(+)]"/>
    <property type="match status" value="1"/>
</dbReference>
<reference evidence="19 20" key="2">
    <citation type="submission" date="2018-11" db="EMBL/GenBank/DDBJ databases">
        <authorList>
            <consortium name="Pathogen Informatics"/>
        </authorList>
    </citation>
    <scope>NUCLEOTIDE SEQUENCE [LARGE SCALE GENOMIC DNA]</scope>
</reference>
<dbReference type="FunFam" id="3.20.20.70:FF:000027">
    <property type="entry name" value="Dihydropyrimidine dehydrogenase [NADP(+)]"/>
    <property type="match status" value="1"/>
</dbReference>
<evidence type="ECO:0000256" key="12">
    <source>
        <dbReference type="ARBA" id="ARBA00022857"/>
    </source>
</evidence>
<evidence type="ECO:0000259" key="18">
    <source>
        <dbReference type="PROSITE" id="PS51379"/>
    </source>
</evidence>
<dbReference type="WBParaSite" id="TCNE_0001292201-mRNA-1">
    <property type="protein sequence ID" value="TCNE_0001292201-mRNA-1"/>
    <property type="gene ID" value="TCNE_0001292201"/>
</dbReference>
<keyword evidence="9" id="KW-0677">Repeat</keyword>
<keyword evidence="15" id="KW-0411">Iron-sulfur</keyword>
<keyword evidence="8" id="KW-0479">Metal-binding</keyword>
<keyword evidence="14 17" id="KW-0408">Iron</keyword>
<dbReference type="Pfam" id="PF14691">
    <property type="entry name" value="Fer4_20"/>
    <property type="match status" value="1"/>
</dbReference>
<dbReference type="EMBL" id="UYWY01021483">
    <property type="protein sequence ID" value="VDM44243.1"/>
    <property type="molecule type" value="Genomic_DNA"/>
</dbReference>
<organism evidence="20 21">
    <name type="scientific">Toxocara canis</name>
    <name type="common">Canine roundworm</name>
    <dbReference type="NCBI Taxonomy" id="6265"/>
    <lineage>
        <taxon>Eukaryota</taxon>
        <taxon>Metazoa</taxon>
        <taxon>Ecdysozoa</taxon>
        <taxon>Nematoda</taxon>
        <taxon>Chromadorea</taxon>
        <taxon>Rhabditida</taxon>
        <taxon>Spirurina</taxon>
        <taxon>Ascaridomorpha</taxon>
        <taxon>Ascaridoidea</taxon>
        <taxon>Toxocaridae</taxon>
        <taxon>Toxocara</taxon>
    </lineage>
</organism>
<evidence type="ECO:0000256" key="1">
    <source>
        <dbReference type="ARBA" id="ARBA00001917"/>
    </source>
</evidence>
<evidence type="ECO:0000256" key="3">
    <source>
        <dbReference type="ARBA" id="ARBA00004668"/>
    </source>
</evidence>
<evidence type="ECO:0000256" key="6">
    <source>
        <dbReference type="ARBA" id="ARBA00022630"/>
    </source>
</evidence>
<keyword evidence="7 17" id="KW-0288">FMN</keyword>
<reference evidence="21" key="1">
    <citation type="submission" date="2016-06" db="UniProtKB">
        <authorList>
            <consortium name="WormBaseParasite"/>
        </authorList>
    </citation>
    <scope>IDENTIFICATION</scope>
</reference>
<dbReference type="InterPro" id="IPR009051">
    <property type="entry name" value="Helical_ferredxn"/>
</dbReference>
<keyword evidence="11 17" id="KW-0274">FAD</keyword>
<evidence type="ECO:0000256" key="9">
    <source>
        <dbReference type="ARBA" id="ARBA00022737"/>
    </source>
</evidence>
<dbReference type="PANTHER" id="PTHR43073">
    <property type="entry name" value="DIHYDROPYRIMIDINE DEHYDROGENASE [NADP(+)]"/>
    <property type="match status" value="1"/>
</dbReference>
<evidence type="ECO:0000256" key="14">
    <source>
        <dbReference type="ARBA" id="ARBA00023004"/>
    </source>
</evidence>
<dbReference type="InterPro" id="IPR036188">
    <property type="entry name" value="FAD/NAD-bd_sf"/>
</dbReference>
<keyword evidence="20" id="KW-1185">Reference proteome</keyword>
<comment type="cofactor">
    <cofactor evidence="17">
        <name>[4Fe-4S] cluster</name>
        <dbReference type="ChEBI" id="CHEBI:49883"/>
    </cofactor>
    <text evidence="17">Binds 4 [4Fe-4S] clusters. Contains approximately 16 iron atoms per subunit.</text>
</comment>
<keyword evidence="10" id="KW-0547">Nucleotide-binding</keyword>
<comment type="catalytic activity">
    <reaction evidence="16 17">
        <text>5,6-dihydrouracil + NADP(+) = uracil + NADPH + H(+)</text>
        <dbReference type="Rhea" id="RHEA:18093"/>
        <dbReference type="ChEBI" id="CHEBI:15378"/>
        <dbReference type="ChEBI" id="CHEBI:15901"/>
        <dbReference type="ChEBI" id="CHEBI:17568"/>
        <dbReference type="ChEBI" id="CHEBI:57783"/>
        <dbReference type="ChEBI" id="CHEBI:58349"/>
        <dbReference type="EC" id="1.3.1.2"/>
    </reaction>
</comment>
<dbReference type="SUPFAM" id="SSF46548">
    <property type="entry name" value="alpha-helical ferredoxin"/>
    <property type="match status" value="1"/>
</dbReference>
<dbReference type="InterPro" id="IPR005720">
    <property type="entry name" value="Dihydroorotate_DH_cat"/>
</dbReference>
<dbReference type="GO" id="GO:0019483">
    <property type="term" value="P:beta-alanine biosynthetic process"/>
    <property type="evidence" value="ECO:0007669"/>
    <property type="project" value="UniProtKB-UniPathway"/>
</dbReference>
<protein>
    <recommendedName>
        <fullName evidence="17">Dihydropyrimidine dehydrogenase [NADP(+)]</fullName>
        <shortName evidence="17">DHPDHase</shortName>
        <shortName evidence="17">DPD</shortName>
        <ecNumber evidence="17">1.3.1.2</ecNumber>
    </recommendedName>
    <alternativeName>
        <fullName evidence="17">Dihydrothymine dehydrogenase</fullName>
    </alternativeName>
    <alternativeName>
        <fullName evidence="17">Dihydrouracil dehydrogenase</fullName>
    </alternativeName>
</protein>
<dbReference type="EC" id="1.3.1.2" evidence="17"/>
<dbReference type="InterPro" id="IPR017900">
    <property type="entry name" value="4Fe4S_Fe_S_CS"/>
</dbReference>
<accession>A0A183UWQ2</accession>
<dbReference type="InterPro" id="IPR028261">
    <property type="entry name" value="DPD_II"/>
</dbReference>
<dbReference type="InterPro" id="IPR023753">
    <property type="entry name" value="FAD/NAD-binding_dom"/>
</dbReference>
<proteinExistence type="inferred from homology"/>
<dbReference type="GO" id="GO:0005829">
    <property type="term" value="C:cytosol"/>
    <property type="evidence" value="ECO:0007669"/>
    <property type="project" value="TreeGrafter"/>
</dbReference>
<dbReference type="Gene3D" id="3.20.20.70">
    <property type="entry name" value="Aldolase class I"/>
    <property type="match status" value="1"/>
</dbReference>
<comment type="cofactor">
    <cofactor evidence="2 17">
        <name>FAD</name>
        <dbReference type="ChEBI" id="CHEBI:57692"/>
    </cofactor>
</comment>
<dbReference type="Gene3D" id="3.30.70.20">
    <property type="match status" value="1"/>
</dbReference>
<dbReference type="Proteomes" id="UP000050794">
    <property type="component" value="Unassembled WGS sequence"/>
</dbReference>